<dbReference type="EMBL" id="VDUZ01000034">
    <property type="protein sequence ID" value="TXL72343.1"/>
    <property type="molecule type" value="Genomic_DNA"/>
</dbReference>
<evidence type="ECO:0000256" key="1">
    <source>
        <dbReference type="ARBA" id="ARBA00000142"/>
    </source>
</evidence>
<evidence type="ECO:0000256" key="5">
    <source>
        <dbReference type="ARBA" id="ARBA00022691"/>
    </source>
</evidence>
<evidence type="ECO:0000256" key="2">
    <source>
        <dbReference type="ARBA" id="ARBA00003015"/>
    </source>
</evidence>
<feature type="binding site" evidence="7">
    <location>
        <position position="148"/>
    </location>
    <ligand>
        <name>S-adenosyl-L-methionine</name>
        <dbReference type="ChEBI" id="CHEBI:59789"/>
    </ligand>
</feature>
<comment type="caution">
    <text evidence="7">Lacks conserved residue(s) required for the propagation of feature annotation.</text>
</comment>
<evidence type="ECO:0000256" key="4">
    <source>
        <dbReference type="ARBA" id="ARBA00022679"/>
    </source>
</evidence>
<organism evidence="8 9">
    <name type="scientific">Vineibacter terrae</name>
    <dbReference type="NCBI Taxonomy" id="2586908"/>
    <lineage>
        <taxon>Bacteria</taxon>
        <taxon>Pseudomonadati</taxon>
        <taxon>Pseudomonadota</taxon>
        <taxon>Alphaproteobacteria</taxon>
        <taxon>Hyphomicrobiales</taxon>
        <taxon>Vineibacter</taxon>
    </lineage>
</organism>
<dbReference type="InterPro" id="IPR055361">
    <property type="entry name" value="tRNA_methyltr_TrmB_bact"/>
</dbReference>
<dbReference type="AlphaFoldDB" id="A0A5C8PGN5"/>
<dbReference type="PROSITE" id="PS51625">
    <property type="entry name" value="SAM_MT_TRMB"/>
    <property type="match status" value="1"/>
</dbReference>
<accession>A0A5C8PGN5</accession>
<evidence type="ECO:0000313" key="9">
    <source>
        <dbReference type="Proteomes" id="UP000321638"/>
    </source>
</evidence>
<dbReference type="InterPro" id="IPR029063">
    <property type="entry name" value="SAM-dependent_MTases_sf"/>
</dbReference>
<dbReference type="SUPFAM" id="SSF53335">
    <property type="entry name" value="S-adenosyl-L-methionine-dependent methyltransferases"/>
    <property type="match status" value="1"/>
</dbReference>
<dbReference type="HAMAP" id="MF_01057">
    <property type="entry name" value="tRNA_methyltr_TrmB"/>
    <property type="match status" value="1"/>
</dbReference>
<dbReference type="EC" id="2.1.1.33" evidence="7"/>
<feature type="binding site" evidence="7">
    <location>
        <position position="99"/>
    </location>
    <ligand>
        <name>S-adenosyl-L-methionine</name>
        <dbReference type="ChEBI" id="CHEBI:59789"/>
    </ligand>
</feature>
<dbReference type="GO" id="GO:0043527">
    <property type="term" value="C:tRNA methyltransferase complex"/>
    <property type="evidence" value="ECO:0007669"/>
    <property type="project" value="TreeGrafter"/>
</dbReference>
<evidence type="ECO:0000256" key="7">
    <source>
        <dbReference type="HAMAP-Rule" id="MF_01057"/>
    </source>
</evidence>
<evidence type="ECO:0000256" key="6">
    <source>
        <dbReference type="ARBA" id="ARBA00022694"/>
    </source>
</evidence>
<keyword evidence="9" id="KW-1185">Reference proteome</keyword>
<proteinExistence type="inferred from homology"/>
<evidence type="ECO:0000313" key="8">
    <source>
        <dbReference type="EMBL" id="TXL72343.1"/>
    </source>
</evidence>
<comment type="function">
    <text evidence="2 7">Catalyzes the formation of N(7)-methylguanine at position 46 (m7G46) in tRNA.</text>
</comment>
<dbReference type="OrthoDB" id="9802090at2"/>
<keyword evidence="6 7" id="KW-0819">tRNA processing</keyword>
<reference evidence="8 9" key="1">
    <citation type="submission" date="2019-06" db="EMBL/GenBank/DDBJ databases">
        <title>New taxonomy in bacterial strain CC-CFT640, isolated from vineyard.</title>
        <authorList>
            <person name="Lin S.-Y."/>
            <person name="Tsai C.-F."/>
            <person name="Young C.-C."/>
        </authorList>
    </citation>
    <scope>NUCLEOTIDE SEQUENCE [LARGE SCALE GENOMIC DNA]</scope>
    <source>
        <strain evidence="8 9">CC-CFT640</strain>
    </source>
</reference>
<dbReference type="Proteomes" id="UP000321638">
    <property type="component" value="Unassembled WGS sequence"/>
</dbReference>
<feature type="binding site" evidence="7">
    <location>
        <position position="184"/>
    </location>
    <ligand>
        <name>substrate</name>
    </ligand>
</feature>
<comment type="caution">
    <text evidence="8">The sequence shown here is derived from an EMBL/GenBank/DDBJ whole genome shotgun (WGS) entry which is preliminary data.</text>
</comment>
<dbReference type="PANTHER" id="PTHR23417">
    <property type="entry name" value="3-DEOXY-D-MANNO-OCTULOSONIC-ACID TRANSFERASE/TRNA GUANINE-N 7 - -METHYLTRANSFERASE"/>
    <property type="match status" value="1"/>
</dbReference>
<dbReference type="UniPathway" id="UPA00989"/>
<dbReference type="Gene3D" id="3.40.50.150">
    <property type="entry name" value="Vaccinia Virus protein VP39"/>
    <property type="match status" value="1"/>
</dbReference>
<comment type="pathway">
    <text evidence="7">tRNA modification; N(7)-methylguanine-tRNA biosynthesis.</text>
</comment>
<feature type="binding site" evidence="7">
    <location>
        <position position="74"/>
    </location>
    <ligand>
        <name>S-adenosyl-L-methionine</name>
        <dbReference type="ChEBI" id="CHEBI:59789"/>
    </ligand>
</feature>
<keyword evidence="3 7" id="KW-0489">Methyltransferase</keyword>
<dbReference type="GO" id="GO:0008176">
    <property type="term" value="F:tRNA (guanine(46)-N7)-methyltransferase activity"/>
    <property type="evidence" value="ECO:0007669"/>
    <property type="project" value="UniProtKB-UniRule"/>
</dbReference>
<feature type="binding site" evidence="7">
    <location>
        <begin position="222"/>
        <end position="225"/>
    </location>
    <ligand>
        <name>substrate</name>
    </ligand>
</feature>
<comment type="catalytic activity">
    <reaction evidence="1 7">
        <text>guanosine(46) in tRNA + S-adenosyl-L-methionine = N(7)-methylguanosine(46) in tRNA + S-adenosyl-L-homocysteine</text>
        <dbReference type="Rhea" id="RHEA:42708"/>
        <dbReference type="Rhea" id="RHEA-COMP:10188"/>
        <dbReference type="Rhea" id="RHEA-COMP:10189"/>
        <dbReference type="ChEBI" id="CHEBI:57856"/>
        <dbReference type="ChEBI" id="CHEBI:59789"/>
        <dbReference type="ChEBI" id="CHEBI:74269"/>
        <dbReference type="ChEBI" id="CHEBI:74480"/>
        <dbReference type="EC" id="2.1.1.33"/>
    </reaction>
</comment>
<dbReference type="PANTHER" id="PTHR23417:SF14">
    <property type="entry name" value="PENTACOTRIPEPTIDE-REPEAT REGION OF PRORP DOMAIN-CONTAINING PROTEIN"/>
    <property type="match status" value="1"/>
</dbReference>
<comment type="similarity">
    <text evidence="7">Belongs to the class I-like SAM-binding methyltransferase superfamily. TrmB family.</text>
</comment>
<gene>
    <name evidence="7 8" type="primary">trmB</name>
    <name evidence="8" type="ORF">FHP25_26315</name>
</gene>
<keyword evidence="5 7" id="KW-0949">S-adenosyl-L-methionine</keyword>
<feature type="binding site" evidence="7">
    <location>
        <position position="152"/>
    </location>
    <ligand>
        <name>substrate</name>
    </ligand>
</feature>
<keyword evidence="4 7" id="KW-0808">Transferase</keyword>
<protein>
    <recommendedName>
        <fullName evidence="7">tRNA (guanine-N(7)-)-methyltransferase</fullName>
        <ecNumber evidence="7">2.1.1.33</ecNumber>
    </recommendedName>
    <alternativeName>
        <fullName evidence="7">tRNA (guanine(46)-N(7))-methyltransferase</fullName>
    </alternativeName>
    <alternativeName>
        <fullName evidence="7">tRNA(m7G46)-methyltransferase</fullName>
    </alternativeName>
</protein>
<feature type="binding site" evidence="7">
    <location>
        <position position="126"/>
    </location>
    <ligand>
        <name>S-adenosyl-L-methionine</name>
        <dbReference type="ChEBI" id="CHEBI:59789"/>
    </ligand>
</feature>
<evidence type="ECO:0000256" key="3">
    <source>
        <dbReference type="ARBA" id="ARBA00022603"/>
    </source>
</evidence>
<sequence length="242" mass="27615">MTGSLPQPEEAERRRTLYGRRRGKKLRSGQQGLLESLLPRLRVPVRHSLEPADHAPLDLPALFGRAMPGGYWLEVGFGSGEHLVWQAEHHPDVGLIGCEPYVNGIAKCLAHVERTGVGNVRVFDDDARFVMAALPPGSLGRAFVLFPDPWPKARHQKRRFVCRETLDRLAELMVPEGELRLATDDPVHLPWMLEQACLHPAFTWLAERPGDWRQRSADWPPTRYEQKMLAGRRPAFLRFRRT</sequence>
<dbReference type="Pfam" id="PF02390">
    <property type="entry name" value="Methyltransf_4"/>
    <property type="match status" value="1"/>
</dbReference>
<name>A0A5C8PGN5_9HYPH</name>
<dbReference type="RefSeq" id="WP_147849967.1">
    <property type="nucleotide sequence ID" value="NZ_VDUZ01000034.1"/>
</dbReference>
<dbReference type="InterPro" id="IPR003358">
    <property type="entry name" value="tRNA_(Gua-N-7)_MeTrfase_Trmb"/>
</dbReference>